<name>A0A7W6G4X4_9SPHN</name>
<evidence type="ECO:0000256" key="4">
    <source>
        <dbReference type="ARBA" id="ARBA00022692"/>
    </source>
</evidence>
<dbReference type="GO" id="GO:0015297">
    <property type="term" value="F:antiporter activity"/>
    <property type="evidence" value="ECO:0007669"/>
    <property type="project" value="InterPro"/>
</dbReference>
<reference evidence="8 9" key="1">
    <citation type="submission" date="2020-08" db="EMBL/GenBank/DDBJ databases">
        <title>Genomic Encyclopedia of Type Strains, Phase IV (KMG-IV): sequencing the most valuable type-strain genomes for metagenomic binning, comparative biology and taxonomic classification.</title>
        <authorList>
            <person name="Goeker M."/>
        </authorList>
    </citation>
    <scope>NUCLEOTIDE SEQUENCE [LARGE SCALE GENOMIC DNA]</scope>
    <source>
        <strain evidence="8 9">DSM 27057</strain>
    </source>
</reference>
<dbReference type="GO" id="GO:0042910">
    <property type="term" value="F:xenobiotic transmembrane transporter activity"/>
    <property type="evidence" value="ECO:0007669"/>
    <property type="project" value="InterPro"/>
</dbReference>
<dbReference type="NCBIfam" id="TIGR00797">
    <property type="entry name" value="matE"/>
    <property type="match status" value="1"/>
</dbReference>
<evidence type="ECO:0000256" key="3">
    <source>
        <dbReference type="ARBA" id="ARBA00022448"/>
    </source>
</evidence>
<dbReference type="RefSeq" id="WP_246404202.1">
    <property type="nucleotide sequence ID" value="NZ_JACIDX010000002.1"/>
</dbReference>
<accession>A0A7W6G4X4</accession>
<comment type="caution">
    <text evidence="8">The sequence shown here is derived from an EMBL/GenBank/DDBJ whole genome shotgun (WGS) entry which is preliminary data.</text>
</comment>
<feature type="transmembrane region" description="Helical" evidence="7">
    <location>
        <begin position="90"/>
        <end position="112"/>
    </location>
</feature>
<feature type="transmembrane region" description="Helical" evidence="7">
    <location>
        <begin position="12"/>
        <end position="37"/>
    </location>
</feature>
<keyword evidence="6 7" id="KW-0472">Membrane</keyword>
<keyword evidence="5 7" id="KW-1133">Transmembrane helix</keyword>
<dbReference type="GO" id="GO:0005886">
    <property type="term" value="C:plasma membrane"/>
    <property type="evidence" value="ECO:0007669"/>
    <property type="project" value="TreeGrafter"/>
</dbReference>
<evidence type="ECO:0000313" key="9">
    <source>
        <dbReference type="Proteomes" id="UP000548867"/>
    </source>
</evidence>
<dbReference type="AlphaFoldDB" id="A0A7W6G4X4"/>
<dbReference type="InterPro" id="IPR002528">
    <property type="entry name" value="MATE_fam"/>
</dbReference>
<feature type="transmembrane region" description="Helical" evidence="7">
    <location>
        <begin position="414"/>
        <end position="437"/>
    </location>
</feature>
<comment type="similarity">
    <text evidence="2">Belongs to the multi antimicrobial extrusion (MATE) (TC 2.A.66.1) family.</text>
</comment>
<proteinExistence type="inferred from homology"/>
<dbReference type="PANTHER" id="PTHR43298">
    <property type="entry name" value="MULTIDRUG RESISTANCE PROTEIN NORM-RELATED"/>
    <property type="match status" value="1"/>
</dbReference>
<evidence type="ECO:0000256" key="5">
    <source>
        <dbReference type="ARBA" id="ARBA00022989"/>
    </source>
</evidence>
<feature type="transmembrane region" description="Helical" evidence="7">
    <location>
        <begin position="49"/>
        <end position="70"/>
    </location>
</feature>
<gene>
    <name evidence="8" type="ORF">GGR38_000610</name>
</gene>
<keyword evidence="4 7" id="KW-0812">Transmembrane</keyword>
<dbReference type="Proteomes" id="UP000548867">
    <property type="component" value="Unassembled WGS sequence"/>
</dbReference>
<keyword evidence="3" id="KW-0813">Transport</keyword>
<organism evidence="8 9">
    <name type="scientific">Novosphingobium sediminicola</name>
    <dbReference type="NCBI Taxonomy" id="563162"/>
    <lineage>
        <taxon>Bacteria</taxon>
        <taxon>Pseudomonadati</taxon>
        <taxon>Pseudomonadota</taxon>
        <taxon>Alphaproteobacteria</taxon>
        <taxon>Sphingomonadales</taxon>
        <taxon>Sphingomonadaceae</taxon>
        <taxon>Novosphingobium</taxon>
    </lineage>
</organism>
<dbReference type="InterPro" id="IPR044644">
    <property type="entry name" value="DinF-like"/>
</dbReference>
<feature type="transmembrane region" description="Helical" evidence="7">
    <location>
        <begin position="382"/>
        <end position="402"/>
    </location>
</feature>
<evidence type="ECO:0000256" key="2">
    <source>
        <dbReference type="ARBA" id="ARBA00010199"/>
    </source>
</evidence>
<feature type="transmembrane region" description="Helical" evidence="7">
    <location>
        <begin position="357"/>
        <end position="375"/>
    </location>
</feature>
<comment type="subcellular location">
    <subcellularLocation>
        <location evidence="1">Membrane</location>
        <topology evidence="1">Multi-pass membrane protein</topology>
    </subcellularLocation>
</comment>
<dbReference type="PANTHER" id="PTHR43298:SF2">
    <property type="entry name" value="FMN_FAD EXPORTER YEEO-RELATED"/>
    <property type="match status" value="1"/>
</dbReference>
<feature type="transmembrane region" description="Helical" evidence="7">
    <location>
        <begin position="239"/>
        <end position="261"/>
    </location>
</feature>
<protein>
    <submittedName>
        <fullName evidence="8">MATE family multidrug resistance protein</fullName>
    </submittedName>
</protein>
<dbReference type="Pfam" id="PF01554">
    <property type="entry name" value="MatE"/>
    <property type="match status" value="2"/>
</dbReference>
<feature type="transmembrane region" description="Helical" evidence="7">
    <location>
        <begin position="132"/>
        <end position="155"/>
    </location>
</feature>
<dbReference type="CDD" id="cd13136">
    <property type="entry name" value="MATE_DinF_like"/>
    <property type="match status" value="1"/>
</dbReference>
<evidence type="ECO:0000256" key="1">
    <source>
        <dbReference type="ARBA" id="ARBA00004141"/>
    </source>
</evidence>
<dbReference type="EMBL" id="JACIDX010000002">
    <property type="protein sequence ID" value="MBB3953683.1"/>
    <property type="molecule type" value="Genomic_DNA"/>
</dbReference>
<feature type="transmembrane region" description="Helical" evidence="7">
    <location>
        <begin position="167"/>
        <end position="188"/>
    </location>
</feature>
<dbReference type="InterPro" id="IPR050222">
    <property type="entry name" value="MATE_MdtK"/>
</dbReference>
<evidence type="ECO:0000313" key="8">
    <source>
        <dbReference type="EMBL" id="MBB3953683.1"/>
    </source>
</evidence>
<sequence length="441" mass="45678">MADDRNITRGAIFAQAWPIILGQALMPLVSVVDVAVIGRLSDGRNLGGVALGTTILNLVFWSFGFLRMGVTGITAQAKGARDDEEVCATILRSLALGLGLGVMLLALSPVIVPLGLRLMAAPAGVGDAAHDFLTMRFLGAPAALGFYAINGWLLGLGRTRLALGVQALMNGMNIGLDLLFVGALGMGARGVGLGTTLAEWSALAGGIAAIALVLGPDWRGQLRTIGRARLLDMAAVRRLVVVNADIMVRTLALLAIFTWFTRSAAALGPVPLAANHVLMQMVSISAFVLDGFAFTAEARVGAAIGARSRATLLRAIRLTGEFSLGGGLLFSLAIFLAGPAAIAFLTHDAAIRGLANAMLPYCAAVPLVGVASWLLDGIFIGAIAGAALRNAALVALGLYLLTDFTLKPMGDAGIWIALLASYAYRAMALGFAVPGLLRRSR</sequence>
<evidence type="ECO:0000256" key="6">
    <source>
        <dbReference type="ARBA" id="ARBA00023136"/>
    </source>
</evidence>
<feature type="transmembrane region" description="Helical" evidence="7">
    <location>
        <begin position="281"/>
        <end position="302"/>
    </location>
</feature>
<evidence type="ECO:0000256" key="7">
    <source>
        <dbReference type="SAM" id="Phobius"/>
    </source>
</evidence>
<feature type="transmembrane region" description="Helical" evidence="7">
    <location>
        <begin position="200"/>
        <end position="218"/>
    </location>
</feature>
<feature type="transmembrane region" description="Helical" evidence="7">
    <location>
        <begin position="322"/>
        <end position="345"/>
    </location>
</feature>
<keyword evidence="9" id="KW-1185">Reference proteome</keyword>